<evidence type="ECO:0000256" key="5">
    <source>
        <dbReference type="ARBA" id="ARBA00023180"/>
    </source>
</evidence>
<dbReference type="Gene3D" id="3.40.50.1820">
    <property type="entry name" value="alpha/beta hydrolase"/>
    <property type="match status" value="1"/>
</dbReference>
<keyword evidence="5" id="KW-0325">Glycoprotein</keyword>
<gene>
    <name evidence="7" type="ORF">DAEQUDRAFT_680712</name>
</gene>
<dbReference type="PANTHER" id="PTHR11802">
    <property type="entry name" value="SERINE PROTEASE FAMILY S10 SERINE CARBOXYPEPTIDASE"/>
    <property type="match status" value="1"/>
</dbReference>
<dbReference type="AlphaFoldDB" id="A0A165KKE7"/>
<proteinExistence type="inferred from homology"/>
<dbReference type="SUPFAM" id="SSF53474">
    <property type="entry name" value="alpha/beta-Hydrolases"/>
    <property type="match status" value="1"/>
</dbReference>
<evidence type="ECO:0000256" key="1">
    <source>
        <dbReference type="ARBA" id="ARBA00009431"/>
    </source>
</evidence>
<evidence type="ECO:0000256" key="2">
    <source>
        <dbReference type="ARBA" id="ARBA00022645"/>
    </source>
</evidence>
<dbReference type="InterPro" id="IPR001563">
    <property type="entry name" value="Peptidase_S10"/>
</dbReference>
<dbReference type="EC" id="3.4.16.-" evidence="6"/>
<keyword evidence="4 6" id="KW-0378">Hydrolase</keyword>
<dbReference type="Pfam" id="PF00450">
    <property type="entry name" value="Peptidase_S10"/>
    <property type="match status" value="1"/>
</dbReference>
<comment type="similarity">
    <text evidence="1 6">Belongs to the peptidase S10 family.</text>
</comment>
<dbReference type="STRING" id="1314783.A0A165KKE7"/>
<dbReference type="OrthoDB" id="443318at2759"/>
<evidence type="ECO:0000256" key="3">
    <source>
        <dbReference type="ARBA" id="ARBA00022670"/>
    </source>
</evidence>
<evidence type="ECO:0000256" key="4">
    <source>
        <dbReference type="ARBA" id="ARBA00022801"/>
    </source>
</evidence>
<dbReference type="GO" id="GO:0004185">
    <property type="term" value="F:serine-type carboxypeptidase activity"/>
    <property type="evidence" value="ECO:0007669"/>
    <property type="project" value="UniProtKB-UniRule"/>
</dbReference>
<organism evidence="7 8">
    <name type="scientific">Daedalea quercina L-15889</name>
    <dbReference type="NCBI Taxonomy" id="1314783"/>
    <lineage>
        <taxon>Eukaryota</taxon>
        <taxon>Fungi</taxon>
        <taxon>Dikarya</taxon>
        <taxon>Basidiomycota</taxon>
        <taxon>Agaricomycotina</taxon>
        <taxon>Agaricomycetes</taxon>
        <taxon>Polyporales</taxon>
        <taxon>Fomitopsis</taxon>
    </lineage>
</organism>
<keyword evidence="8" id="KW-1185">Reference proteome</keyword>
<dbReference type="InterPro" id="IPR029058">
    <property type="entry name" value="AB_hydrolase_fold"/>
</dbReference>
<dbReference type="Proteomes" id="UP000076727">
    <property type="component" value="Unassembled WGS sequence"/>
</dbReference>
<name>A0A165KKE7_9APHY</name>
<dbReference type="InterPro" id="IPR018202">
    <property type="entry name" value="Ser_caboxypep_ser_AS"/>
</dbReference>
<sequence>MDTAPLLLWLNGNPRCSSSTGLLFELGPCAVAKKGVNVTYNEHSWNTHTNVIFLDQPVDVSFSYADEGTSVNMSPVTRKDVYTFLELVLTRFSKYVGTPFDIAAESYGGTYAPNIMLVIHTENKVLVAAHALNVAAPGLLHINLTLVLLGNGLTDPYIQHASIPDWVCEGPYPGYDDPDGPKCQVLWTKVPTCQRLVKSCYDFNSCLMCILVILYCNSQIMGPLLGYNPYNIHKRCDWQKDGDLCYKQMLWIETWTNQPSVKRVLGIDPTWDFGSCNMGVNQAFTMQGNGAHNSAVLLPDLIEDGVRLLIYAGNADMMNIDEGYMQGNKWWVEQFDTCFQKEFTVKKAAPWVTTEMGTLVGTVHSAGGGNETASNITFVTVHEAGHMVPYDQPKAGLDLMMRWLFNIPLTLNVSEVAAHMHSGEQV</sequence>
<dbReference type="PANTHER" id="PTHR11802:SF452">
    <property type="entry name" value="CARBOXYPEPTIDASE"/>
    <property type="match status" value="1"/>
</dbReference>
<evidence type="ECO:0000313" key="7">
    <source>
        <dbReference type="EMBL" id="KZT63251.1"/>
    </source>
</evidence>
<protein>
    <recommendedName>
        <fullName evidence="6">Carboxypeptidase</fullName>
        <ecNumber evidence="6">3.4.16.-</ecNumber>
    </recommendedName>
</protein>
<keyword evidence="3 6" id="KW-0645">Protease</keyword>
<evidence type="ECO:0000313" key="8">
    <source>
        <dbReference type="Proteomes" id="UP000076727"/>
    </source>
</evidence>
<evidence type="ECO:0000256" key="6">
    <source>
        <dbReference type="RuleBase" id="RU361156"/>
    </source>
</evidence>
<dbReference type="PRINTS" id="PR00724">
    <property type="entry name" value="CRBOXYPTASEC"/>
</dbReference>
<dbReference type="PROSITE" id="PS00131">
    <property type="entry name" value="CARBOXYPEPT_SER_SER"/>
    <property type="match status" value="1"/>
</dbReference>
<dbReference type="Gene3D" id="1.10.287.410">
    <property type="match status" value="1"/>
</dbReference>
<dbReference type="EMBL" id="KV429208">
    <property type="protein sequence ID" value="KZT63251.1"/>
    <property type="molecule type" value="Genomic_DNA"/>
</dbReference>
<dbReference type="GO" id="GO:0006508">
    <property type="term" value="P:proteolysis"/>
    <property type="evidence" value="ECO:0007669"/>
    <property type="project" value="UniProtKB-KW"/>
</dbReference>
<reference evidence="7 8" key="1">
    <citation type="journal article" date="2016" name="Mol. Biol. Evol.">
        <title>Comparative Genomics of Early-Diverging Mushroom-Forming Fungi Provides Insights into the Origins of Lignocellulose Decay Capabilities.</title>
        <authorList>
            <person name="Nagy L.G."/>
            <person name="Riley R."/>
            <person name="Tritt A."/>
            <person name="Adam C."/>
            <person name="Daum C."/>
            <person name="Floudas D."/>
            <person name="Sun H."/>
            <person name="Yadav J.S."/>
            <person name="Pangilinan J."/>
            <person name="Larsson K.H."/>
            <person name="Matsuura K."/>
            <person name="Barry K."/>
            <person name="Labutti K."/>
            <person name="Kuo R."/>
            <person name="Ohm R.A."/>
            <person name="Bhattacharya S.S."/>
            <person name="Shirouzu T."/>
            <person name="Yoshinaga Y."/>
            <person name="Martin F.M."/>
            <person name="Grigoriev I.V."/>
            <person name="Hibbett D.S."/>
        </authorList>
    </citation>
    <scope>NUCLEOTIDE SEQUENCE [LARGE SCALE GENOMIC DNA]</scope>
    <source>
        <strain evidence="7 8">L-15889</strain>
    </source>
</reference>
<dbReference type="GO" id="GO:0000324">
    <property type="term" value="C:fungal-type vacuole"/>
    <property type="evidence" value="ECO:0007669"/>
    <property type="project" value="TreeGrafter"/>
</dbReference>
<accession>A0A165KKE7</accession>
<keyword evidence="2 6" id="KW-0121">Carboxypeptidase</keyword>